<dbReference type="Pfam" id="PF04545">
    <property type="entry name" value="Sigma70_r4"/>
    <property type="match status" value="1"/>
</dbReference>
<name>A0A0Q3T8R2_9BACI</name>
<dbReference type="InterPro" id="IPR036388">
    <property type="entry name" value="WH-like_DNA-bd_sf"/>
</dbReference>
<dbReference type="RefSeq" id="WP_055741967.1">
    <property type="nucleotide sequence ID" value="NZ_JAAIWL010000024.1"/>
</dbReference>
<dbReference type="PANTHER" id="PTHR43133:SF57">
    <property type="entry name" value="RNA POLYMERASE SIGMA-70 FACTOR"/>
    <property type="match status" value="1"/>
</dbReference>
<dbReference type="PANTHER" id="PTHR43133">
    <property type="entry name" value="RNA POLYMERASE ECF-TYPE SIGMA FACTO"/>
    <property type="match status" value="1"/>
</dbReference>
<evidence type="ECO:0000256" key="3">
    <source>
        <dbReference type="ARBA" id="ARBA00023082"/>
    </source>
</evidence>
<keyword evidence="3" id="KW-0731">Sigma factor</keyword>
<keyword evidence="9" id="KW-1185">Reference proteome</keyword>
<protein>
    <recommendedName>
        <fullName evidence="10">RNA polymerase sigma factor</fullName>
    </recommendedName>
</protein>
<reference evidence="8 9" key="1">
    <citation type="submission" date="2015-09" db="EMBL/GenBank/DDBJ databases">
        <title>Genome sequencing project for genomic taxonomy and phylogenomics of Bacillus-like bacteria.</title>
        <authorList>
            <person name="Liu B."/>
            <person name="Wang J."/>
            <person name="Zhu Y."/>
            <person name="Liu G."/>
            <person name="Chen Q."/>
            <person name="Chen Z."/>
            <person name="Lan J."/>
            <person name="Che J."/>
            <person name="Ge C."/>
            <person name="Shi H."/>
            <person name="Pan Z."/>
            <person name="Liu X."/>
        </authorList>
    </citation>
    <scope>NUCLEOTIDE SEQUENCE [LARGE SCALE GENOMIC DNA]</scope>
    <source>
        <strain evidence="8 9">LMG 18435</strain>
    </source>
</reference>
<evidence type="ECO:0000256" key="5">
    <source>
        <dbReference type="ARBA" id="ARBA00023163"/>
    </source>
</evidence>
<dbReference type="SUPFAM" id="SSF88659">
    <property type="entry name" value="Sigma3 and sigma4 domains of RNA polymerase sigma factors"/>
    <property type="match status" value="1"/>
</dbReference>
<evidence type="ECO:0000313" key="8">
    <source>
        <dbReference type="EMBL" id="KQL50366.1"/>
    </source>
</evidence>
<dbReference type="AlphaFoldDB" id="A0A0Q3T8R2"/>
<dbReference type="NCBIfam" id="TIGR02937">
    <property type="entry name" value="sigma70-ECF"/>
    <property type="match status" value="1"/>
</dbReference>
<evidence type="ECO:0000313" key="9">
    <source>
        <dbReference type="Proteomes" id="UP000051888"/>
    </source>
</evidence>
<dbReference type="GO" id="GO:0016987">
    <property type="term" value="F:sigma factor activity"/>
    <property type="evidence" value="ECO:0007669"/>
    <property type="project" value="UniProtKB-KW"/>
</dbReference>
<dbReference type="OrthoDB" id="2470848at2"/>
<keyword evidence="2" id="KW-0805">Transcription regulation</keyword>
<evidence type="ECO:0000256" key="4">
    <source>
        <dbReference type="ARBA" id="ARBA00023125"/>
    </source>
</evidence>
<feature type="domain" description="RNA polymerase sigma-70 region 4" evidence="7">
    <location>
        <begin position="107"/>
        <end position="155"/>
    </location>
</feature>
<dbReference type="Gene3D" id="1.10.1740.10">
    <property type="match status" value="1"/>
</dbReference>
<proteinExistence type="inferred from homology"/>
<gene>
    <name evidence="8" type="ORF">AN964_22105</name>
</gene>
<dbReference type="InterPro" id="IPR007630">
    <property type="entry name" value="RNA_pol_sigma70_r4"/>
</dbReference>
<accession>A0A0Q3T8R2</accession>
<comment type="similarity">
    <text evidence="1">Belongs to the sigma-70 factor family. ECF subfamily.</text>
</comment>
<dbReference type="InterPro" id="IPR039425">
    <property type="entry name" value="RNA_pol_sigma-70-like"/>
</dbReference>
<dbReference type="GO" id="GO:0003677">
    <property type="term" value="F:DNA binding"/>
    <property type="evidence" value="ECO:0007669"/>
    <property type="project" value="UniProtKB-KW"/>
</dbReference>
<dbReference type="SUPFAM" id="SSF88946">
    <property type="entry name" value="Sigma2 domain of RNA polymerase sigma factors"/>
    <property type="match status" value="1"/>
</dbReference>
<evidence type="ECO:0000256" key="1">
    <source>
        <dbReference type="ARBA" id="ARBA00010641"/>
    </source>
</evidence>
<dbReference type="Gene3D" id="1.10.10.10">
    <property type="entry name" value="Winged helix-like DNA-binding domain superfamily/Winged helix DNA-binding domain"/>
    <property type="match status" value="1"/>
</dbReference>
<evidence type="ECO:0008006" key="10">
    <source>
        <dbReference type="Google" id="ProtNLM"/>
    </source>
</evidence>
<dbReference type="GO" id="GO:0006352">
    <property type="term" value="P:DNA-templated transcription initiation"/>
    <property type="evidence" value="ECO:0007669"/>
    <property type="project" value="InterPro"/>
</dbReference>
<dbReference type="InterPro" id="IPR014284">
    <property type="entry name" value="RNA_pol_sigma-70_dom"/>
</dbReference>
<dbReference type="STRING" id="157838.AN964_22105"/>
<keyword evidence="5" id="KW-0804">Transcription</keyword>
<comment type="caution">
    <text evidence="8">The sequence shown here is derived from an EMBL/GenBank/DDBJ whole genome shotgun (WGS) entry which is preliminary data.</text>
</comment>
<sequence>MNWETIWREHWKEIYLYIYYRTNNKEEAEDIAQETFMKAIRSEHRYKDQDVTVIALLKTIARNLMIDRWRNKQKRPITTQMEPHIMFESDEKGPEELISDKDEVRYALSLLNEDQQQIIKYRILQGYSIKKTAELLRKTESYIKVNQFRAIEFIRNQLKNDDWRYCK</sequence>
<evidence type="ECO:0000256" key="2">
    <source>
        <dbReference type="ARBA" id="ARBA00023015"/>
    </source>
</evidence>
<keyword evidence="4" id="KW-0238">DNA-binding</keyword>
<dbReference type="InterPro" id="IPR013324">
    <property type="entry name" value="RNA_pol_sigma_r3/r4-like"/>
</dbReference>
<dbReference type="Proteomes" id="UP000051888">
    <property type="component" value="Unassembled WGS sequence"/>
</dbReference>
<evidence type="ECO:0000259" key="7">
    <source>
        <dbReference type="Pfam" id="PF04545"/>
    </source>
</evidence>
<dbReference type="InterPro" id="IPR013325">
    <property type="entry name" value="RNA_pol_sigma_r2"/>
</dbReference>
<dbReference type="Pfam" id="PF04542">
    <property type="entry name" value="Sigma70_r2"/>
    <property type="match status" value="1"/>
</dbReference>
<dbReference type="PATRIC" id="fig|157838.3.peg.4843"/>
<organism evidence="8 9">
    <name type="scientific">Heyndrickxia shackletonii</name>
    <dbReference type="NCBI Taxonomy" id="157838"/>
    <lineage>
        <taxon>Bacteria</taxon>
        <taxon>Bacillati</taxon>
        <taxon>Bacillota</taxon>
        <taxon>Bacilli</taxon>
        <taxon>Bacillales</taxon>
        <taxon>Bacillaceae</taxon>
        <taxon>Heyndrickxia</taxon>
    </lineage>
</organism>
<evidence type="ECO:0000259" key="6">
    <source>
        <dbReference type="Pfam" id="PF04542"/>
    </source>
</evidence>
<dbReference type="InterPro" id="IPR007627">
    <property type="entry name" value="RNA_pol_sigma70_r2"/>
</dbReference>
<dbReference type="EMBL" id="LJJC01000015">
    <property type="protein sequence ID" value="KQL50366.1"/>
    <property type="molecule type" value="Genomic_DNA"/>
</dbReference>
<feature type="domain" description="RNA polymerase sigma-70 region 2" evidence="6">
    <location>
        <begin position="8"/>
        <end position="74"/>
    </location>
</feature>